<dbReference type="InterPro" id="IPR036047">
    <property type="entry name" value="F-box-like_dom_sf"/>
</dbReference>
<dbReference type="AlphaFoldDB" id="A0AAV9WV96"/>
<name>A0AAV9WV96_9PEZI</name>
<feature type="domain" description="F-box" evidence="1">
    <location>
        <begin position="33"/>
        <end position="79"/>
    </location>
</feature>
<dbReference type="Gene3D" id="2.130.10.10">
    <property type="entry name" value="YVTN repeat-like/Quinoprotein amine dehydrogenase"/>
    <property type="match status" value="1"/>
</dbReference>
<proteinExistence type="predicted"/>
<dbReference type="InterPro" id="IPR015943">
    <property type="entry name" value="WD40/YVTN_repeat-like_dom_sf"/>
</dbReference>
<dbReference type="SUPFAM" id="SSF81383">
    <property type="entry name" value="F-box domain"/>
    <property type="match status" value="1"/>
</dbReference>
<comment type="caution">
    <text evidence="2">The sequence shown here is derived from an EMBL/GenBank/DDBJ whole genome shotgun (WGS) entry which is preliminary data.</text>
</comment>
<dbReference type="Pfam" id="PF12937">
    <property type="entry name" value="F-box-like"/>
    <property type="match status" value="1"/>
</dbReference>
<dbReference type="InterPro" id="IPR001810">
    <property type="entry name" value="F-box_dom"/>
</dbReference>
<gene>
    <name evidence="2" type="ORF">TWF694_005631</name>
</gene>
<dbReference type="EMBL" id="JAVHJO010000017">
    <property type="protein sequence ID" value="KAK6525500.1"/>
    <property type="molecule type" value="Genomic_DNA"/>
</dbReference>
<dbReference type="Proteomes" id="UP001365542">
    <property type="component" value="Unassembled WGS sequence"/>
</dbReference>
<evidence type="ECO:0000259" key="1">
    <source>
        <dbReference type="PROSITE" id="PS50181"/>
    </source>
</evidence>
<evidence type="ECO:0000313" key="2">
    <source>
        <dbReference type="EMBL" id="KAK6525500.1"/>
    </source>
</evidence>
<dbReference type="Pfam" id="PF25499">
    <property type="entry name" value="Beta-prop_pof12"/>
    <property type="match status" value="1"/>
</dbReference>
<dbReference type="InterPro" id="IPR036322">
    <property type="entry name" value="WD40_repeat_dom_sf"/>
</dbReference>
<organism evidence="2 3">
    <name type="scientific">Orbilia ellipsospora</name>
    <dbReference type="NCBI Taxonomy" id="2528407"/>
    <lineage>
        <taxon>Eukaryota</taxon>
        <taxon>Fungi</taxon>
        <taxon>Dikarya</taxon>
        <taxon>Ascomycota</taxon>
        <taxon>Pezizomycotina</taxon>
        <taxon>Orbiliomycetes</taxon>
        <taxon>Orbiliales</taxon>
        <taxon>Orbiliaceae</taxon>
        <taxon>Orbilia</taxon>
    </lineage>
</organism>
<evidence type="ECO:0000313" key="3">
    <source>
        <dbReference type="Proteomes" id="UP001365542"/>
    </source>
</evidence>
<dbReference type="PROSITE" id="PS50181">
    <property type="entry name" value="FBOX"/>
    <property type="match status" value="1"/>
</dbReference>
<protein>
    <recommendedName>
        <fullName evidence="1">F-box domain-containing protein</fullName>
    </recommendedName>
</protein>
<keyword evidence="3" id="KW-1185">Reference proteome</keyword>
<dbReference type="Gene3D" id="1.20.1280.50">
    <property type="match status" value="1"/>
</dbReference>
<dbReference type="SMART" id="SM00256">
    <property type="entry name" value="FBOX"/>
    <property type="match status" value="1"/>
</dbReference>
<sequence>MTKRRRLFDDPLDCEETSGESVHRLPKRRFFGKSPLLDLPQELILRVLHFLPVQTLLTVSRTSRKLHSLASDPQLWKSKFWAKFIHPRLQRRQRLCLPDAFDHRSEEESPFASDWKKWLEDHVLIQEERDLAIATKILPEPKLSPSKLTKPPINPPALDWKAKFRLRSNWQRGTARSNQLHLLDSSPKIDLDKSNGEKCSKGPPIIGSFFEGYFFAIDPTHGVRVYSCRNLKTTREPLAQRPNLLGEPTCLRIEESLLNDASHKRHKMRGIDFVVGYSDGSFSIFHFDPISNQLSDKFSKRCFGGMHRTELVAFYFPYLVIITRLNELSILSFHSSMIKPLPNSLNPKLGLPPPDRPYFKPELVSTLMVDIAWYPACLSFRKDPGSGVIVASIVFSVRNMLIGSSITIQEFRLSPDTPELLESHVSSPPLFEALSQAFFGRTAHMAFTTPTCVSYRYPFILTSHADNTIVLYHLYTHEDGKLGIQAGHQLWGHNTSVMAVEVGLRKAVSVDRRGEVRVWDLQGRYEKTYGRDRSVRVGGSGDPLFLNLDGKKGVQTERCLIGFDEEDIVVMGKVKDLDQSRTDFRLTIYNFT</sequence>
<dbReference type="SUPFAM" id="SSF50978">
    <property type="entry name" value="WD40 repeat-like"/>
    <property type="match status" value="1"/>
</dbReference>
<accession>A0AAV9WV96</accession>
<reference evidence="2 3" key="1">
    <citation type="submission" date="2019-10" db="EMBL/GenBank/DDBJ databases">
        <authorList>
            <person name="Palmer J.M."/>
        </authorList>
    </citation>
    <scope>NUCLEOTIDE SEQUENCE [LARGE SCALE GENOMIC DNA]</scope>
    <source>
        <strain evidence="2 3">TWF694</strain>
    </source>
</reference>